<dbReference type="AlphaFoldDB" id="Q131P6"/>
<gene>
    <name evidence="1" type="ordered locus">RPD_3974</name>
</gene>
<dbReference type="InterPro" id="IPR038573">
    <property type="entry name" value="BrnT_sf"/>
</dbReference>
<organism evidence="1 2">
    <name type="scientific">Rhodopseudomonas palustris (strain BisB5)</name>
    <dbReference type="NCBI Taxonomy" id="316057"/>
    <lineage>
        <taxon>Bacteria</taxon>
        <taxon>Pseudomonadati</taxon>
        <taxon>Pseudomonadota</taxon>
        <taxon>Alphaproteobacteria</taxon>
        <taxon>Hyphomicrobiales</taxon>
        <taxon>Nitrobacteraceae</taxon>
        <taxon>Rhodopseudomonas</taxon>
    </lineage>
</organism>
<dbReference type="eggNOG" id="COG2929">
    <property type="taxonomic scope" value="Bacteria"/>
</dbReference>
<proteinExistence type="predicted"/>
<accession>Q131P6</accession>
<dbReference type="Gene3D" id="3.10.450.530">
    <property type="entry name" value="Ribonuclease toxin, BrnT, of type II toxin-antitoxin system"/>
    <property type="match status" value="1"/>
</dbReference>
<evidence type="ECO:0008006" key="3">
    <source>
        <dbReference type="Google" id="ProtNLM"/>
    </source>
</evidence>
<dbReference type="HOGENOM" id="CLU_149290_1_1_5"/>
<evidence type="ECO:0000313" key="1">
    <source>
        <dbReference type="EMBL" id="ABE41193.1"/>
    </source>
</evidence>
<dbReference type="STRING" id="316057.RPD_3974"/>
<dbReference type="InterPro" id="IPR007460">
    <property type="entry name" value="BrnT_toxin"/>
</dbReference>
<sequence length="115" mass="13458">MLERAMPDENDVELGLQRLTGFEWDVAKSEANLTKHGLDFDEAAEVFYDRVALRRSDRNNEERWIAVGLSHGRIVSVIFTLRDDKIRIISARHPRPNEERDYRYAQMGRPEEGQD</sequence>
<dbReference type="KEGG" id="rpd:RPD_3974"/>
<dbReference type="Proteomes" id="UP000001818">
    <property type="component" value="Chromosome"/>
</dbReference>
<dbReference type="EMBL" id="CP000283">
    <property type="protein sequence ID" value="ABE41193.1"/>
    <property type="molecule type" value="Genomic_DNA"/>
</dbReference>
<evidence type="ECO:0000313" key="2">
    <source>
        <dbReference type="Proteomes" id="UP000001818"/>
    </source>
</evidence>
<dbReference type="BioCyc" id="RPAL316057:RPD_RS19975-MONOMER"/>
<protein>
    <recommendedName>
        <fullName evidence="3">BrnT family toxin</fullName>
    </recommendedName>
</protein>
<name>Q131P6_RHOPS</name>
<reference evidence="1 2" key="1">
    <citation type="submission" date="2006-03" db="EMBL/GenBank/DDBJ databases">
        <title>Complete sequence of Rhodopseudomonas palustris BisB5.</title>
        <authorList>
            <consortium name="US DOE Joint Genome Institute"/>
            <person name="Copeland A."/>
            <person name="Lucas S."/>
            <person name="Lapidus A."/>
            <person name="Barry K."/>
            <person name="Detter J.C."/>
            <person name="Glavina del Rio T."/>
            <person name="Hammon N."/>
            <person name="Israni S."/>
            <person name="Dalin E."/>
            <person name="Tice H."/>
            <person name="Pitluck S."/>
            <person name="Chain P."/>
            <person name="Malfatti S."/>
            <person name="Shin M."/>
            <person name="Vergez L."/>
            <person name="Schmutz J."/>
            <person name="Larimer F."/>
            <person name="Land M."/>
            <person name="Hauser L."/>
            <person name="Pelletier D.A."/>
            <person name="Kyrpides N."/>
            <person name="Lykidis A."/>
            <person name="Oda Y."/>
            <person name="Harwood C.S."/>
            <person name="Richardson P."/>
        </authorList>
    </citation>
    <scope>NUCLEOTIDE SEQUENCE [LARGE SCALE GENOMIC DNA]</scope>
    <source>
        <strain evidence="1 2">BisB5</strain>
    </source>
</reference>
<dbReference type="Pfam" id="PF04365">
    <property type="entry name" value="BrnT_toxin"/>
    <property type="match status" value="1"/>
</dbReference>